<proteinExistence type="predicted"/>
<evidence type="ECO:0000313" key="3">
    <source>
        <dbReference type="EMBL" id="QCL09206.1"/>
    </source>
</evidence>
<accession>A0A7S5DR91</accession>
<dbReference type="InterPro" id="IPR025375">
    <property type="entry name" value="DUF4365"/>
</dbReference>
<geneLocation type="plasmid" evidence="4">
    <name>pColt5.8b</name>
</geneLocation>
<feature type="compositionally biased region" description="Acidic residues" evidence="1">
    <location>
        <begin position="302"/>
        <end position="323"/>
    </location>
</feature>
<evidence type="ECO:0000313" key="4">
    <source>
        <dbReference type="EMBL" id="QCL09839.1"/>
    </source>
</evidence>
<dbReference type="RefSeq" id="WP_200985124.1">
    <property type="nucleotide sequence ID" value="NZ_MK318968.1"/>
</dbReference>
<name>A0A7S5DR91_RHIRH</name>
<dbReference type="EMBL" id="MK318968">
    <property type="protein sequence ID" value="QCL09206.1"/>
    <property type="molecule type" value="Genomic_DNA"/>
</dbReference>
<evidence type="ECO:0000256" key="1">
    <source>
        <dbReference type="SAM" id="MobiDB-lite"/>
    </source>
</evidence>
<gene>
    <name evidence="3" type="ORF">pC5.7b_339</name>
    <name evidence="4" type="ORF">pC5.8b_349</name>
</gene>
<geneLocation type="plasmid" evidence="3">
    <name>pC5.7b</name>
</geneLocation>
<protein>
    <recommendedName>
        <fullName evidence="2">DUF4365 domain-containing protein</fullName>
    </recommendedName>
</protein>
<feature type="region of interest" description="Disordered" evidence="1">
    <location>
        <begin position="301"/>
        <end position="337"/>
    </location>
</feature>
<sequence length="337" mass="38893">MVRLLQAGLIAIKALITALRRWIFSPVPPSLRLHGKKLDDHQTDPAVRLAIDAVEKVFLRDFKWAFRRLPSSDTGIEARAEILDEGRPTGRFLPLQIRSVSPTSKRHGDHTYRGEKKHLDYWARHSLPVCVIIVDSESGLMLWQQVEKRLCVIMEAEWSIVIPATNVLDASARLCFDETITTDPELLMRSAFALDHALMQEMQGQTTFFVWDEWGDTTAIFGNLRIYVGEGQRQEPDVRIDYCLRGHSLHEIMTRLFPWATYSYAEPISEYSGEIAVHILEVELRPEAYAYLEAESFLEAGYPEEEEPAAPEPDDFITEEEEREFWRSRRTPHDPRN</sequence>
<reference evidence="3" key="1">
    <citation type="submission" date="2018-12" db="EMBL/GenBank/DDBJ databases">
        <title>Three Rhizobium rhizogenes strains isolated from the same crown gall tumor carry diverse plasmids.</title>
        <authorList>
            <person name="Pulawska J."/>
            <person name="Kuzmanovic N."/>
        </authorList>
    </citation>
    <scope>NUCLEOTIDE SEQUENCE</scope>
    <source>
        <strain evidence="3">C5.7</strain>
        <strain evidence="4">Colt5.8</strain>
        <plasmid evidence="3">pC5.7b</plasmid>
        <plasmid evidence="4">pColt5.8b</plasmid>
    </source>
</reference>
<dbReference type="AlphaFoldDB" id="A0A7S5DR91"/>
<keyword evidence="3" id="KW-0614">Plasmid</keyword>
<dbReference type="EMBL" id="MK318972">
    <property type="protein sequence ID" value="QCL09839.1"/>
    <property type="molecule type" value="Genomic_DNA"/>
</dbReference>
<evidence type="ECO:0000259" key="2">
    <source>
        <dbReference type="Pfam" id="PF14280"/>
    </source>
</evidence>
<feature type="domain" description="DUF4365" evidence="2">
    <location>
        <begin position="48"/>
        <end position="172"/>
    </location>
</feature>
<feature type="compositionally biased region" description="Basic and acidic residues" evidence="1">
    <location>
        <begin position="324"/>
        <end position="337"/>
    </location>
</feature>
<organism evidence="3">
    <name type="scientific">Rhizobium rhizogenes</name>
    <name type="common">Agrobacterium rhizogenes</name>
    <dbReference type="NCBI Taxonomy" id="359"/>
    <lineage>
        <taxon>Bacteria</taxon>
        <taxon>Pseudomonadati</taxon>
        <taxon>Pseudomonadota</taxon>
        <taxon>Alphaproteobacteria</taxon>
        <taxon>Hyphomicrobiales</taxon>
        <taxon>Rhizobiaceae</taxon>
        <taxon>Rhizobium/Agrobacterium group</taxon>
        <taxon>Rhizobium</taxon>
    </lineage>
</organism>
<dbReference type="Pfam" id="PF14280">
    <property type="entry name" value="DUF4365"/>
    <property type="match status" value="1"/>
</dbReference>